<protein>
    <submittedName>
        <fullName evidence="2">Aste57867_10555 protein</fullName>
    </submittedName>
</protein>
<dbReference type="AlphaFoldDB" id="A0A485KQN5"/>
<sequence>MLQLIRRKTTREETARYLVDYRKAKKNELAQLQETFVHLERLRDHLASKPPRILPWRQVARALADARRLAETQHKALQTQVHEHHDLVRTMQAWVAQHTPVQTTVLDGACTTWRNVSLPAHPPASRQLAKDWIMNHMLHNIESVFRTHHFPAWDDDDAADEIHWDVDVVFHAIGGYTIVTRHYYPDDRTLDDDVAGTFKTLLSHAVYLPHYNPNLPLLVDDTDATMRQCAVVTPVTHEYCNVLAADFRLAPTHDVFVMQQIQDDDDAACVTAARHCPRRHRSLWSESRVRRRDGRRWVRVVSTETHLLPNPDDVAPRRDDDDAAASLDDDARMWGFTLDDCPDALKEARFLTRWKAAWVAERTRRSREWTAAVT</sequence>
<gene>
    <name evidence="2" type="primary">Aste57867_10555</name>
    <name evidence="1" type="ORF">As57867_010515</name>
    <name evidence="2" type="ORF">ASTE57867_10555</name>
</gene>
<proteinExistence type="predicted"/>
<evidence type="ECO:0000313" key="1">
    <source>
        <dbReference type="EMBL" id="KAF0698848.1"/>
    </source>
</evidence>
<organism evidence="2 3">
    <name type="scientific">Aphanomyces stellatus</name>
    <dbReference type="NCBI Taxonomy" id="120398"/>
    <lineage>
        <taxon>Eukaryota</taxon>
        <taxon>Sar</taxon>
        <taxon>Stramenopiles</taxon>
        <taxon>Oomycota</taxon>
        <taxon>Saprolegniomycetes</taxon>
        <taxon>Saprolegniales</taxon>
        <taxon>Verrucalvaceae</taxon>
        <taxon>Aphanomyces</taxon>
    </lineage>
</organism>
<evidence type="ECO:0000313" key="3">
    <source>
        <dbReference type="Proteomes" id="UP000332933"/>
    </source>
</evidence>
<dbReference type="EMBL" id="VJMH01005216">
    <property type="protein sequence ID" value="KAF0698848.1"/>
    <property type="molecule type" value="Genomic_DNA"/>
</dbReference>
<reference evidence="1" key="2">
    <citation type="submission" date="2019-06" db="EMBL/GenBank/DDBJ databases">
        <title>Genomics analysis of Aphanomyces spp. identifies a new class of oomycete effector associated with host adaptation.</title>
        <authorList>
            <person name="Gaulin E."/>
        </authorList>
    </citation>
    <scope>NUCLEOTIDE SEQUENCE</scope>
    <source>
        <strain evidence="1">CBS 578.67</strain>
    </source>
</reference>
<keyword evidence="3" id="KW-1185">Reference proteome</keyword>
<dbReference type="EMBL" id="CAADRA010005237">
    <property type="protein sequence ID" value="VFT87428.1"/>
    <property type="molecule type" value="Genomic_DNA"/>
</dbReference>
<reference evidence="2 3" key="1">
    <citation type="submission" date="2019-03" db="EMBL/GenBank/DDBJ databases">
        <authorList>
            <person name="Gaulin E."/>
            <person name="Dumas B."/>
        </authorList>
    </citation>
    <scope>NUCLEOTIDE SEQUENCE [LARGE SCALE GENOMIC DNA]</scope>
    <source>
        <strain evidence="2">CBS 568.67</strain>
    </source>
</reference>
<name>A0A485KQN5_9STRA</name>
<evidence type="ECO:0000313" key="2">
    <source>
        <dbReference type="EMBL" id="VFT87428.1"/>
    </source>
</evidence>
<accession>A0A485KQN5</accession>
<dbReference type="Proteomes" id="UP000332933">
    <property type="component" value="Unassembled WGS sequence"/>
</dbReference>